<comment type="caution">
    <text evidence="3">The sequence shown here is derived from an EMBL/GenBank/DDBJ whole genome shotgun (WGS) entry which is preliminary data.</text>
</comment>
<feature type="chain" id="PRO_5046352107" evidence="1">
    <location>
        <begin position="20"/>
        <end position="431"/>
    </location>
</feature>
<dbReference type="Gene3D" id="3.20.20.140">
    <property type="entry name" value="Metal-dependent hydrolases"/>
    <property type="match status" value="1"/>
</dbReference>
<keyword evidence="4" id="KW-1185">Reference proteome</keyword>
<accession>A0ABT8R283</accession>
<dbReference type="Proteomes" id="UP001168528">
    <property type="component" value="Unassembled WGS sequence"/>
</dbReference>
<evidence type="ECO:0000313" key="3">
    <source>
        <dbReference type="EMBL" id="MDO1446210.1"/>
    </source>
</evidence>
<dbReference type="EMBL" id="JAUKPO010000003">
    <property type="protein sequence ID" value="MDO1446210.1"/>
    <property type="molecule type" value="Genomic_DNA"/>
</dbReference>
<organism evidence="3 4">
    <name type="scientific">Rhodocytophaga aerolata</name>
    <dbReference type="NCBI Taxonomy" id="455078"/>
    <lineage>
        <taxon>Bacteria</taxon>
        <taxon>Pseudomonadati</taxon>
        <taxon>Bacteroidota</taxon>
        <taxon>Cytophagia</taxon>
        <taxon>Cytophagales</taxon>
        <taxon>Rhodocytophagaceae</taxon>
        <taxon>Rhodocytophaga</taxon>
    </lineage>
</organism>
<sequence>MRALFTFIYCIFISIHLIAQPPTPGKPQVKAVALVGGTAHLGNGQVIENAIIAFENGKLTIVASAATANFDRSGYDIIDVSGKHIYPGLIAPNTRLGLDEVSAVRATRDFSEVGGINPNVRSLIAYNTDSELIPTTRANGVLIAQVVPQGGLVTGTSALVKLDAWNWEDAAVKEDGIHLNWPAMFVAGGIWYDPEPIKKNEGHPKILDELSRTFADALAYSQVKNPSPANLKLESMRGLFDGSKNLYIHANYGKEIIEGVQFAKIHGVKKVVIMGGEDAWMVVDFLKENNVAVIVSELHRLPTRPEDDVDLPFKLPAMLSKAGILVGLSYPGETKNYTNLAFMAGTAAGYGLSKEEALTLVTANNAKILGIDNQAGTLEKGKDATLVVSSGDLLDMRTNDVTYAFIQGRQIVLDNKHKRLFKRFDEKYSTK</sequence>
<dbReference type="SUPFAM" id="SSF51556">
    <property type="entry name" value="Metallo-dependent hydrolases"/>
    <property type="match status" value="1"/>
</dbReference>
<protein>
    <submittedName>
        <fullName evidence="3">Amidohydrolase family protein</fullName>
    </submittedName>
</protein>
<feature type="domain" description="Amidohydrolase-related" evidence="2">
    <location>
        <begin position="314"/>
        <end position="409"/>
    </location>
</feature>
<name>A0ABT8R283_9BACT</name>
<dbReference type="InterPro" id="IPR032466">
    <property type="entry name" value="Metal_Hydrolase"/>
</dbReference>
<evidence type="ECO:0000313" key="4">
    <source>
        <dbReference type="Proteomes" id="UP001168528"/>
    </source>
</evidence>
<dbReference type="PANTHER" id="PTHR43135:SF3">
    <property type="entry name" value="ALPHA-D-RIBOSE 1-METHYLPHOSPHONATE 5-TRIPHOSPHATE DIPHOSPHATASE"/>
    <property type="match status" value="1"/>
</dbReference>
<evidence type="ECO:0000259" key="2">
    <source>
        <dbReference type="Pfam" id="PF01979"/>
    </source>
</evidence>
<dbReference type="InterPro" id="IPR011059">
    <property type="entry name" value="Metal-dep_hydrolase_composite"/>
</dbReference>
<dbReference type="Pfam" id="PF01979">
    <property type="entry name" value="Amidohydro_1"/>
    <property type="match status" value="1"/>
</dbReference>
<proteinExistence type="predicted"/>
<gene>
    <name evidence="3" type="ORF">Q0590_08105</name>
</gene>
<dbReference type="SUPFAM" id="SSF51338">
    <property type="entry name" value="Composite domain of metallo-dependent hydrolases"/>
    <property type="match status" value="1"/>
</dbReference>
<evidence type="ECO:0000256" key="1">
    <source>
        <dbReference type="SAM" id="SignalP"/>
    </source>
</evidence>
<reference evidence="3" key="1">
    <citation type="submission" date="2023-07" db="EMBL/GenBank/DDBJ databases">
        <title>The genome sequence of Rhodocytophaga aerolata KACC 12507.</title>
        <authorList>
            <person name="Zhang X."/>
        </authorList>
    </citation>
    <scope>NUCLEOTIDE SEQUENCE</scope>
    <source>
        <strain evidence="3">KACC 12507</strain>
    </source>
</reference>
<dbReference type="InterPro" id="IPR006680">
    <property type="entry name" value="Amidohydro-rel"/>
</dbReference>
<dbReference type="RefSeq" id="WP_302037011.1">
    <property type="nucleotide sequence ID" value="NZ_JAUKPO010000003.1"/>
</dbReference>
<dbReference type="PANTHER" id="PTHR43135">
    <property type="entry name" value="ALPHA-D-RIBOSE 1-METHYLPHOSPHONATE 5-TRIPHOSPHATE DIPHOSPHATASE"/>
    <property type="match status" value="1"/>
</dbReference>
<dbReference type="InterPro" id="IPR051781">
    <property type="entry name" value="Metallo-dep_Hydrolase"/>
</dbReference>
<feature type="signal peptide" evidence="1">
    <location>
        <begin position="1"/>
        <end position="19"/>
    </location>
</feature>
<keyword evidence="1" id="KW-0732">Signal</keyword>